<keyword evidence="4 13" id="KW-0808">Transferase</keyword>
<dbReference type="PROSITE" id="PS50109">
    <property type="entry name" value="HIS_KIN"/>
    <property type="match status" value="1"/>
</dbReference>
<dbReference type="RefSeq" id="WP_010918538.1">
    <property type="nucleotide sequence ID" value="NC_011916.1"/>
</dbReference>
<dbReference type="SMR" id="A0A0H3C6D3"/>
<dbReference type="Pfam" id="PF00512">
    <property type="entry name" value="HisKA"/>
    <property type="match status" value="1"/>
</dbReference>
<dbReference type="InterPro" id="IPR013655">
    <property type="entry name" value="PAS_fold_3"/>
</dbReference>
<dbReference type="SMART" id="SM00388">
    <property type="entry name" value="HisKA"/>
    <property type="match status" value="1"/>
</dbReference>
<evidence type="ECO:0000313" key="14">
    <source>
        <dbReference type="Proteomes" id="UP000001364"/>
    </source>
</evidence>
<dbReference type="EC" id="2.7.13.3" evidence="2"/>
<feature type="domain" description="PAS" evidence="11">
    <location>
        <begin position="15"/>
        <end position="85"/>
    </location>
</feature>
<dbReference type="PhylomeDB" id="A0A0H3C6D3"/>
<dbReference type="CDD" id="cd16922">
    <property type="entry name" value="HATPase_EvgS-ArcB-TorS-like"/>
    <property type="match status" value="1"/>
</dbReference>
<dbReference type="InterPro" id="IPR000700">
    <property type="entry name" value="PAS-assoc_C"/>
</dbReference>
<dbReference type="InterPro" id="IPR005467">
    <property type="entry name" value="His_kinase_dom"/>
</dbReference>
<feature type="domain" description="Response regulatory" evidence="10">
    <location>
        <begin position="659"/>
        <end position="771"/>
    </location>
</feature>
<dbReference type="InterPro" id="IPR036890">
    <property type="entry name" value="HATPase_C_sf"/>
</dbReference>
<dbReference type="PRINTS" id="PR00344">
    <property type="entry name" value="BCTRLSENSOR"/>
</dbReference>
<dbReference type="PATRIC" id="fig|565050.3.peg.680"/>
<evidence type="ECO:0000259" key="12">
    <source>
        <dbReference type="PROSITE" id="PS50113"/>
    </source>
</evidence>
<organism evidence="13 14">
    <name type="scientific">Caulobacter vibrioides (strain NA1000 / CB15N)</name>
    <name type="common">Caulobacter crescentus</name>
    <dbReference type="NCBI Taxonomy" id="565050"/>
    <lineage>
        <taxon>Bacteria</taxon>
        <taxon>Pseudomonadati</taxon>
        <taxon>Pseudomonadota</taxon>
        <taxon>Alphaproteobacteria</taxon>
        <taxon>Caulobacterales</taxon>
        <taxon>Caulobacteraceae</taxon>
        <taxon>Caulobacter</taxon>
    </lineage>
</organism>
<gene>
    <name evidence="13" type="ordered locus">CCNA_00689</name>
</gene>
<dbReference type="Gene3D" id="3.40.50.2300">
    <property type="match status" value="1"/>
</dbReference>
<reference evidence="13 14" key="1">
    <citation type="journal article" date="2010" name="J. Bacteriol.">
        <title>The genetic basis of laboratory adaptation in Caulobacter crescentus.</title>
        <authorList>
            <person name="Marks M.E."/>
            <person name="Castro-Rojas C.M."/>
            <person name="Teiling C."/>
            <person name="Du L."/>
            <person name="Kapatral V."/>
            <person name="Walunas T.L."/>
            <person name="Crosson S."/>
        </authorList>
    </citation>
    <scope>NUCLEOTIDE SEQUENCE [LARGE SCALE GENOMIC DNA]</scope>
    <source>
        <strain evidence="14">NA1000 / CB15N</strain>
    </source>
</reference>
<dbReference type="InterPro" id="IPR003661">
    <property type="entry name" value="HisK_dim/P_dom"/>
</dbReference>
<dbReference type="SMART" id="SM00091">
    <property type="entry name" value="PAS"/>
    <property type="match status" value="3"/>
</dbReference>
<dbReference type="PANTHER" id="PTHR43047:SF72">
    <property type="entry name" value="OSMOSENSING HISTIDINE PROTEIN KINASE SLN1"/>
    <property type="match status" value="1"/>
</dbReference>
<evidence type="ECO:0000259" key="11">
    <source>
        <dbReference type="PROSITE" id="PS50112"/>
    </source>
</evidence>
<dbReference type="PROSITE" id="PS50110">
    <property type="entry name" value="RESPONSE_REGULATORY"/>
    <property type="match status" value="1"/>
</dbReference>
<dbReference type="InterPro" id="IPR001789">
    <property type="entry name" value="Sig_transdc_resp-reg_receiver"/>
</dbReference>
<proteinExistence type="predicted"/>
<dbReference type="CDD" id="cd17546">
    <property type="entry name" value="REC_hyHK_CKI1_RcsC-like"/>
    <property type="match status" value="1"/>
</dbReference>
<dbReference type="InterPro" id="IPR011006">
    <property type="entry name" value="CheY-like_superfamily"/>
</dbReference>
<sequence>MPTPFPQDIDALRASEAFFRLLTEQAGDVISRHRLSGTDHYVSPAVERMMGWTAEEMLEAGFKAFYHPDDTPAVYDVYNRMRAGVEHCSVRYRGRRKDGRYVWLESHLTLVRDEAGAPSELIAVTRDIDERVQLEDEARHTREAMRETQQRAMLAEQVAQVAFWRVDLITNEVYLSPRFRELYGWTQDEPISLGEVLSRFHPEDRPVARARVAEHLRTGEPSRNRMDRIIRLDGAVRHIVGSFEFDFDDNGRPIAMSGTTVDVTDLVAAQQSLAKTESRFQDLAKATRDIVIEVDRRGNILFVSAAVEPVLGYAEGELLGRKAAKLTHPNDLPGLVQAFGAVLADPEGLPPVLEARALHKDGHWVWLQGRPVLNRTAGRIEGVIQDITEYKRARDELAAEQARAEQALEARSAFLANMSHELRTPLTAVIGFAALVEGLDDLPETARDYVGRISTAGKALLSVINDVLEMSKLETGQVQAHLAPCALAPLIDDTVRMFGLHAAEKNLQIAVRMVDPPPRVLMIDPDRVRQVLINLIGNAIRYTDAGSITLEVIWRGELEELFVAVKDTGIGIDPADQAHLFKRFSQIESARARSRGGSGLGLVISKGLVEAMGGRIGASSKPGEGSTFWFAIPASGPLRDEDAGPEPEPVFEPVRSGGRILLADDNALNREMTRAILGVFDAEVVEARDGQQAVEAARDQAFDLILMDIRMPVLDGLDATRAIRAEPGPNQGAPILAFSADMDFQLSEIFDGLVRKPITAAQLIQAVAGAQRAVAI</sequence>
<dbReference type="GO" id="GO:0000155">
    <property type="term" value="F:phosphorelay sensor kinase activity"/>
    <property type="evidence" value="ECO:0007669"/>
    <property type="project" value="InterPro"/>
</dbReference>
<evidence type="ECO:0000256" key="8">
    <source>
        <dbReference type="SAM" id="Coils"/>
    </source>
</evidence>
<feature type="modified residue" description="4-aspartylphosphate" evidence="7">
    <location>
        <position position="708"/>
    </location>
</feature>
<feature type="domain" description="PAS" evidence="11">
    <location>
        <begin position="276"/>
        <end position="346"/>
    </location>
</feature>
<feature type="domain" description="PAC" evidence="12">
    <location>
        <begin position="223"/>
        <end position="275"/>
    </location>
</feature>
<dbReference type="Gene3D" id="3.30.450.20">
    <property type="entry name" value="PAS domain"/>
    <property type="match status" value="3"/>
</dbReference>
<dbReference type="SUPFAM" id="SSF55874">
    <property type="entry name" value="ATPase domain of HSP90 chaperone/DNA topoisomerase II/histidine kinase"/>
    <property type="match status" value="1"/>
</dbReference>
<evidence type="ECO:0000256" key="3">
    <source>
        <dbReference type="ARBA" id="ARBA00022553"/>
    </source>
</evidence>
<evidence type="ECO:0000256" key="6">
    <source>
        <dbReference type="ARBA" id="ARBA00023012"/>
    </source>
</evidence>
<dbReference type="PROSITE" id="PS50112">
    <property type="entry name" value="PAS"/>
    <property type="match status" value="3"/>
</dbReference>
<dbReference type="Pfam" id="PF00072">
    <property type="entry name" value="Response_reg"/>
    <property type="match status" value="1"/>
</dbReference>
<evidence type="ECO:0000256" key="1">
    <source>
        <dbReference type="ARBA" id="ARBA00000085"/>
    </source>
</evidence>
<evidence type="ECO:0000256" key="7">
    <source>
        <dbReference type="PROSITE-ProRule" id="PRU00169"/>
    </source>
</evidence>
<accession>A0A0H3C6D3</accession>
<dbReference type="SUPFAM" id="SSF52172">
    <property type="entry name" value="CheY-like"/>
    <property type="match status" value="1"/>
</dbReference>
<dbReference type="InterPro" id="IPR000014">
    <property type="entry name" value="PAS"/>
</dbReference>
<feature type="domain" description="PAC" evidence="12">
    <location>
        <begin position="351"/>
        <end position="399"/>
    </location>
</feature>
<dbReference type="KEGG" id="ccs:CCNA_00689"/>
<evidence type="ECO:0000313" key="13">
    <source>
        <dbReference type="EMBL" id="ACL94154.1"/>
    </source>
</evidence>
<dbReference type="EMBL" id="CP001340">
    <property type="protein sequence ID" value="ACL94154.1"/>
    <property type="molecule type" value="Genomic_DNA"/>
</dbReference>
<dbReference type="HOGENOM" id="CLU_000445_114_15_5"/>
<dbReference type="Pfam" id="PF02518">
    <property type="entry name" value="HATPase_c"/>
    <property type="match status" value="1"/>
</dbReference>
<dbReference type="Gene3D" id="2.10.70.100">
    <property type="match status" value="1"/>
</dbReference>
<keyword evidence="5 13" id="KW-0418">Kinase</keyword>
<dbReference type="Pfam" id="PF08447">
    <property type="entry name" value="PAS_3"/>
    <property type="match status" value="3"/>
</dbReference>
<dbReference type="Gene3D" id="3.30.565.10">
    <property type="entry name" value="Histidine kinase-like ATPase, C-terminal domain"/>
    <property type="match status" value="1"/>
</dbReference>
<dbReference type="SMART" id="SM00448">
    <property type="entry name" value="REC"/>
    <property type="match status" value="1"/>
</dbReference>
<dbReference type="SMART" id="SM00387">
    <property type="entry name" value="HATPase_c"/>
    <property type="match status" value="1"/>
</dbReference>
<dbReference type="CDD" id="cd00082">
    <property type="entry name" value="HisKA"/>
    <property type="match status" value="1"/>
</dbReference>
<dbReference type="InterPro" id="IPR036097">
    <property type="entry name" value="HisK_dim/P_sf"/>
</dbReference>
<keyword evidence="3 7" id="KW-0597">Phosphoprotein</keyword>
<keyword evidence="14" id="KW-1185">Reference proteome</keyword>
<feature type="coiled-coil region" evidence="8">
    <location>
        <begin position="380"/>
        <end position="410"/>
    </location>
</feature>
<dbReference type="SMART" id="SM00086">
    <property type="entry name" value="PAC"/>
    <property type="match status" value="3"/>
</dbReference>
<dbReference type="InterPro" id="IPR001610">
    <property type="entry name" value="PAC"/>
</dbReference>
<dbReference type="GO" id="GO:0009927">
    <property type="term" value="F:histidine phosphotransfer kinase activity"/>
    <property type="evidence" value="ECO:0007669"/>
    <property type="project" value="TreeGrafter"/>
</dbReference>
<feature type="domain" description="PAS" evidence="11">
    <location>
        <begin position="146"/>
        <end position="219"/>
    </location>
</feature>
<dbReference type="Proteomes" id="UP000001364">
    <property type="component" value="Chromosome"/>
</dbReference>
<evidence type="ECO:0000256" key="5">
    <source>
        <dbReference type="ARBA" id="ARBA00022777"/>
    </source>
</evidence>
<dbReference type="PROSITE" id="PS50113">
    <property type="entry name" value="PAC"/>
    <property type="match status" value="3"/>
</dbReference>
<dbReference type="PANTHER" id="PTHR43047">
    <property type="entry name" value="TWO-COMPONENT HISTIDINE PROTEIN KINASE"/>
    <property type="match status" value="1"/>
</dbReference>
<evidence type="ECO:0000259" key="10">
    <source>
        <dbReference type="PROSITE" id="PS50110"/>
    </source>
</evidence>
<evidence type="ECO:0000259" key="9">
    <source>
        <dbReference type="PROSITE" id="PS50109"/>
    </source>
</evidence>
<dbReference type="RefSeq" id="YP_002516062.1">
    <property type="nucleotide sequence ID" value="NC_011916.1"/>
</dbReference>
<dbReference type="FunFam" id="3.30.565.10:FF:000010">
    <property type="entry name" value="Sensor histidine kinase RcsC"/>
    <property type="match status" value="1"/>
</dbReference>
<protein>
    <recommendedName>
        <fullName evidence="2">histidine kinase</fullName>
        <ecNumber evidence="2">2.7.13.3</ecNumber>
    </recommendedName>
</protein>
<name>A0A0H3C6D3_CAUVN</name>
<keyword evidence="6" id="KW-0902">Two-component regulatory system</keyword>
<dbReference type="NCBIfam" id="TIGR00229">
    <property type="entry name" value="sensory_box"/>
    <property type="match status" value="3"/>
</dbReference>
<dbReference type="InterPro" id="IPR004358">
    <property type="entry name" value="Sig_transdc_His_kin-like_C"/>
</dbReference>
<dbReference type="SUPFAM" id="SSF47384">
    <property type="entry name" value="Homodimeric domain of signal transducing histidine kinase"/>
    <property type="match status" value="1"/>
</dbReference>
<dbReference type="GeneID" id="7330497"/>
<dbReference type="SUPFAM" id="SSF55785">
    <property type="entry name" value="PYP-like sensor domain (PAS domain)"/>
    <property type="match status" value="3"/>
</dbReference>
<dbReference type="InterPro" id="IPR003594">
    <property type="entry name" value="HATPase_dom"/>
</dbReference>
<dbReference type="CDD" id="cd00130">
    <property type="entry name" value="PAS"/>
    <property type="match status" value="3"/>
</dbReference>
<dbReference type="InterPro" id="IPR035965">
    <property type="entry name" value="PAS-like_dom_sf"/>
</dbReference>
<dbReference type="GO" id="GO:0005886">
    <property type="term" value="C:plasma membrane"/>
    <property type="evidence" value="ECO:0007669"/>
    <property type="project" value="TreeGrafter"/>
</dbReference>
<comment type="catalytic activity">
    <reaction evidence="1">
        <text>ATP + protein L-histidine = ADP + protein N-phospho-L-histidine.</text>
        <dbReference type="EC" id="2.7.13.3"/>
    </reaction>
</comment>
<dbReference type="OrthoDB" id="9801651at2"/>
<evidence type="ECO:0000256" key="2">
    <source>
        <dbReference type="ARBA" id="ARBA00012438"/>
    </source>
</evidence>
<evidence type="ECO:0000256" key="4">
    <source>
        <dbReference type="ARBA" id="ARBA00022679"/>
    </source>
</evidence>
<feature type="domain" description="PAC" evidence="12">
    <location>
        <begin position="88"/>
        <end position="140"/>
    </location>
</feature>
<dbReference type="AlphaFoldDB" id="A0A0H3C6D3"/>
<keyword evidence="8" id="KW-0175">Coiled coil</keyword>
<dbReference type="Gene3D" id="1.10.287.130">
    <property type="match status" value="1"/>
</dbReference>
<feature type="domain" description="Histidine kinase" evidence="9">
    <location>
        <begin position="417"/>
        <end position="636"/>
    </location>
</feature>